<evidence type="ECO:0000313" key="3">
    <source>
        <dbReference type="Proteomes" id="UP000580830"/>
    </source>
</evidence>
<feature type="region of interest" description="Disordered" evidence="1">
    <location>
        <begin position="1"/>
        <end position="82"/>
    </location>
</feature>
<proteinExistence type="predicted"/>
<dbReference type="RefSeq" id="WP_303730957.1">
    <property type="nucleotide sequence ID" value="NZ_DULP01000203.1"/>
</dbReference>
<sequence>MDRMDKDRHPGRTGRTRSTPGADDRAARQALALRENLARRKAQARSRAGMAGGEDGDKGSGGAAAGSNITTPTTETRGDSED</sequence>
<evidence type="ECO:0000256" key="1">
    <source>
        <dbReference type="SAM" id="MobiDB-lite"/>
    </source>
</evidence>
<name>A0A832PP34_9RHOB</name>
<gene>
    <name evidence="2" type="ORF">GXX24_12615</name>
</gene>
<evidence type="ECO:0000313" key="2">
    <source>
        <dbReference type="EMBL" id="HHW34963.1"/>
    </source>
</evidence>
<accession>A0A832PP34</accession>
<dbReference type="Proteomes" id="UP000580830">
    <property type="component" value="Unassembled WGS sequence"/>
</dbReference>
<organism evidence="2 3">
    <name type="scientific">Paracoccus solventivorans</name>
    <dbReference type="NCBI Taxonomy" id="53463"/>
    <lineage>
        <taxon>Bacteria</taxon>
        <taxon>Pseudomonadati</taxon>
        <taxon>Pseudomonadota</taxon>
        <taxon>Alphaproteobacteria</taxon>
        <taxon>Rhodobacterales</taxon>
        <taxon>Paracoccaceae</taxon>
        <taxon>Paracoccus</taxon>
    </lineage>
</organism>
<protein>
    <submittedName>
        <fullName evidence="2">Uncharacterized protein</fullName>
    </submittedName>
</protein>
<feature type="compositionally biased region" description="Basic and acidic residues" evidence="1">
    <location>
        <begin position="1"/>
        <end position="10"/>
    </location>
</feature>
<dbReference type="AlphaFoldDB" id="A0A832PP34"/>
<dbReference type="EMBL" id="DULP01000203">
    <property type="protein sequence ID" value="HHW34963.1"/>
    <property type="molecule type" value="Genomic_DNA"/>
</dbReference>
<comment type="caution">
    <text evidence="2">The sequence shown here is derived from an EMBL/GenBank/DDBJ whole genome shotgun (WGS) entry which is preliminary data.</text>
</comment>
<reference evidence="2 3" key="1">
    <citation type="journal article" date="2020" name="Biotechnol. Biofuels">
        <title>New insights from the biogas microbiome by comprehensive genome-resolved metagenomics of nearly 1600 species originating from multiple anaerobic digesters.</title>
        <authorList>
            <person name="Campanaro S."/>
            <person name="Treu L."/>
            <person name="Rodriguez-R L.M."/>
            <person name="Kovalovszki A."/>
            <person name="Ziels R.M."/>
            <person name="Maus I."/>
            <person name="Zhu X."/>
            <person name="Kougias P.G."/>
            <person name="Basile A."/>
            <person name="Luo G."/>
            <person name="Schluter A."/>
            <person name="Konstantinidis K.T."/>
            <person name="Angelidaki I."/>
        </authorList>
    </citation>
    <scope>NUCLEOTIDE SEQUENCE [LARGE SCALE GENOMIC DNA]</scope>
    <source>
        <strain evidence="2">AS04akNAM_125</strain>
    </source>
</reference>